<protein>
    <recommendedName>
        <fullName evidence="3">CCHC-type domain-containing protein</fullName>
    </recommendedName>
</protein>
<dbReference type="EMBL" id="JAGYWB010000010">
    <property type="protein sequence ID" value="KAI0508226.1"/>
    <property type="molecule type" value="Genomic_DNA"/>
</dbReference>
<keyword evidence="5" id="KW-1185">Reference proteome</keyword>
<name>A0A8T3BCR2_DENNO</name>
<dbReference type="GO" id="GO:0008270">
    <property type="term" value="F:zinc ion binding"/>
    <property type="evidence" value="ECO:0007669"/>
    <property type="project" value="UniProtKB-KW"/>
</dbReference>
<gene>
    <name evidence="4" type="ORF">KFK09_014361</name>
</gene>
<evidence type="ECO:0000256" key="2">
    <source>
        <dbReference type="SAM" id="MobiDB-lite"/>
    </source>
</evidence>
<dbReference type="OrthoDB" id="10675458at2759"/>
<dbReference type="AlphaFoldDB" id="A0A8T3BCR2"/>
<feature type="domain" description="CCHC-type" evidence="3">
    <location>
        <begin position="33"/>
        <end position="48"/>
    </location>
</feature>
<dbReference type="Proteomes" id="UP000829196">
    <property type="component" value="Unassembled WGS sequence"/>
</dbReference>
<dbReference type="GO" id="GO:0003676">
    <property type="term" value="F:nucleic acid binding"/>
    <property type="evidence" value="ECO:0007669"/>
    <property type="project" value="InterPro"/>
</dbReference>
<proteinExistence type="predicted"/>
<keyword evidence="1" id="KW-0863">Zinc-finger</keyword>
<keyword evidence="1" id="KW-0862">Zinc</keyword>
<reference evidence="4" key="1">
    <citation type="journal article" date="2022" name="Front. Genet.">
        <title>Chromosome-Scale Assembly of the Dendrobium nobile Genome Provides Insights Into the Molecular Mechanism of the Biosynthesis of the Medicinal Active Ingredient of Dendrobium.</title>
        <authorList>
            <person name="Xu Q."/>
            <person name="Niu S.-C."/>
            <person name="Li K.-L."/>
            <person name="Zheng P.-J."/>
            <person name="Zhang X.-J."/>
            <person name="Jia Y."/>
            <person name="Liu Y."/>
            <person name="Niu Y.-X."/>
            <person name="Yu L.-H."/>
            <person name="Chen D.-F."/>
            <person name="Zhang G.-Q."/>
        </authorList>
    </citation>
    <scope>NUCLEOTIDE SEQUENCE</scope>
    <source>
        <tissue evidence="4">Leaf</tissue>
    </source>
</reference>
<evidence type="ECO:0000313" key="4">
    <source>
        <dbReference type="EMBL" id="KAI0508226.1"/>
    </source>
</evidence>
<dbReference type="PROSITE" id="PS50158">
    <property type="entry name" value="ZF_CCHC"/>
    <property type="match status" value="1"/>
</dbReference>
<evidence type="ECO:0000259" key="3">
    <source>
        <dbReference type="PROSITE" id="PS50158"/>
    </source>
</evidence>
<accession>A0A8T3BCR2</accession>
<evidence type="ECO:0000313" key="5">
    <source>
        <dbReference type="Proteomes" id="UP000829196"/>
    </source>
</evidence>
<evidence type="ECO:0000256" key="1">
    <source>
        <dbReference type="PROSITE-ProRule" id="PRU00047"/>
    </source>
</evidence>
<comment type="caution">
    <text evidence="4">The sequence shown here is derived from an EMBL/GenBank/DDBJ whole genome shotgun (WGS) entry which is preliminary data.</text>
</comment>
<sequence length="230" mass="25595">MDLGAKLSLGVWISVLHGKFFQRAEYEGIAHICFQCGFVGHNISQCPNAPQSSKQPSHQPQNCYAALCECSLISNNCHPKVIDDTNPSSMFQQALQPPLMKNEHYHSSIKHSEKDEENPKCYGLWSLVVTRKSSRQKKKNSMIGIGGQKATPPVSSGEISESAKQVASSRDSDLSNIPFKFSIEAFLTHPSRLDPMKDSLYDSFAKELQRLEPITDLPRKQKEGGKDITC</sequence>
<feature type="region of interest" description="Disordered" evidence="2">
    <location>
        <begin position="136"/>
        <end position="169"/>
    </location>
</feature>
<organism evidence="4 5">
    <name type="scientific">Dendrobium nobile</name>
    <name type="common">Orchid</name>
    <dbReference type="NCBI Taxonomy" id="94219"/>
    <lineage>
        <taxon>Eukaryota</taxon>
        <taxon>Viridiplantae</taxon>
        <taxon>Streptophyta</taxon>
        <taxon>Embryophyta</taxon>
        <taxon>Tracheophyta</taxon>
        <taxon>Spermatophyta</taxon>
        <taxon>Magnoliopsida</taxon>
        <taxon>Liliopsida</taxon>
        <taxon>Asparagales</taxon>
        <taxon>Orchidaceae</taxon>
        <taxon>Epidendroideae</taxon>
        <taxon>Malaxideae</taxon>
        <taxon>Dendrobiinae</taxon>
        <taxon>Dendrobium</taxon>
    </lineage>
</organism>
<keyword evidence="1" id="KW-0479">Metal-binding</keyword>
<dbReference type="InterPro" id="IPR001878">
    <property type="entry name" value="Znf_CCHC"/>
</dbReference>
<feature type="compositionally biased region" description="Polar residues" evidence="2">
    <location>
        <begin position="153"/>
        <end position="169"/>
    </location>
</feature>
<dbReference type="SMR" id="A0A8T3BCR2"/>